<dbReference type="InterPro" id="IPR009056">
    <property type="entry name" value="Cyt_c-like_dom"/>
</dbReference>
<keyword evidence="3 4" id="KW-0408">Iron</keyword>
<dbReference type="AlphaFoldDB" id="A0A9Q3ZN91"/>
<dbReference type="Gene3D" id="1.10.760.10">
    <property type="entry name" value="Cytochrome c-like domain"/>
    <property type="match status" value="1"/>
</dbReference>
<dbReference type="PANTHER" id="PTHR30600">
    <property type="entry name" value="CYTOCHROME C PEROXIDASE-RELATED"/>
    <property type="match status" value="1"/>
</dbReference>
<evidence type="ECO:0000256" key="2">
    <source>
        <dbReference type="ARBA" id="ARBA00022723"/>
    </source>
</evidence>
<sequence length="498" mass="53287">MSGRGPHIVKMCRVIPSRCRGPLVLPLAMALALLAPVAEGQTRSESERRRIEAVTAPTTGFTAAEPFEQLPGGAATVSGDLGRDAFSRPSANMSFERELDFHLGQALFDKLWVASPASTKASDGLGPLYNARSCQACHIRDGRGQVSGGSGLVLRVGRVRDDGVLPDQLFGLQIQDSAVPGLRPEARVAVSYTETEVALNGGEVAVLRKPRYRLDAAQGALHSQSALSPRLAPQMIGLGLLEAIPEAEILAYADPDDRDGDGISGRPNRVRDLGTGQEALGRFGWKAGAASVLDQTAAAFASDIGISSPLLPAPWGDCTELQVECRAAPHGDGDPRGAEIDGPALELTAFYSRNLAVPARRDVDDPEVLRGKRVFYSIGCPACHVPKHVTARLTDQPEQSFQLIWPYTDLLLHDMGDGLADGLPHGVATGREWRTAPLWGIGLTEQVSGEARFLHDGRVRSLLEAVLWHGGEAAAQRDRVIDLTPEDRAALIRFLESL</sequence>
<dbReference type="SUPFAM" id="SSF46626">
    <property type="entry name" value="Cytochrome c"/>
    <property type="match status" value="1"/>
</dbReference>
<dbReference type="InterPro" id="IPR010538">
    <property type="entry name" value="DHOR"/>
</dbReference>
<dbReference type="GO" id="GO:0004130">
    <property type="term" value="F:cytochrome-c peroxidase activity"/>
    <property type="evidence" value="ECO:0007669"/>
    <property type="project" value="TreeGrafter"/>
</dbReference>
<dbReference type="EMBL" id="JAGQAF010000010">
    <property type="protein sequence ID" value="MCE8538918.1"/>
    <property type="molecule type" value="Genomic_DNA"/>
</dbReference>
<dbReference type="Proteomes" id="UP000813672">
    <property type="component" value="Unassembled WGS sequence"/>
</dbReference>
<dbReference type="GO" id="GO:0009055">
    <property type="term" value="F:electron transfer activity"/>
    <property type="evidence" value="ECO:0007669"/>
    <property type="project" value="InterPro"/>
</dbReference>
<reference evidence="6" key="1">
    <citation type="journal article" date="2021" name="Environ. Microbiol.">
        <title>Cryptic niche differentiation of novel sediment ecotypes of Rugeria pomeroyi correlates with nitrate respiration.</title>
        <authorList>
            <person name="Lin X."/>
            <person name="McNichol J."/>
            <person name="Chu X."/>
            <person name="Qian Y."/>
            <person name="Luo H."/>
        </authorList>
    </citation>
    <scope>NUCLEOTIDE SEQUENCE</scope>
    <source>
        <strain evidence="6">SZCCDBB064</strain>
    </source>
</reference>
<name>A0A9Q3ZN91_9RHOB</name>
<comment type="caution">
    <text evidence="6">The sequence shown here is derived from an EMBL/GenBank/DDBJ whole genome shotgun (WGS) entry which is preliminary data.</text>
</comment>
<evidence type="ECO:0000256" key="4">
    <source>
        <dbReference type="PROSITE-ProRule" id="PRU00433"/>
    </source>
</evidence>
<keyword evidence="1 4" id="KW-0349">Heme</keyword>
<proteinExistence type="predicted"/>
<evidence type="ECO:0000259" key="5">
    <source>
        <dbReference type="PROSITE" id="PS51007"/>
    </source>
</evidence>
<evidence type="ECO:0000256" key="3">
    <source>
        <dbReference type="ARBA" id="ARBA00023004"/>
    </source>
</evidence>
<dbReference type="Pfam" id="PF06537">
    <property type="entry name" value="DHOR"/>
    <property type="match status" value="2"/>
</dbReference>
<dbReference type="PROSITE" id="PS51007">
    <property type="entry name" value="CYTC"/>
    <property type="match status" value="1"/>
</dbReference>
<organism evidence="6 7">
    <name type="scientific">Ruegeria pomeroyi</name>
    <dbReference type="NCBI Taxonomy" id="89184"/>
    <lineage>
        <taxon>Bacteria</taxon>
        <taxon>Pseudomonadati</taxon>
        <taxon>Pseudomonadota</taxon>
        <taxon>Alphaproteobacteria</taxon>
        <taxon>Rhodobacterales</taxon>
        <taxon>Roseobacteraceae</taxon>
        <taxon>Ruegeria</taxon>
    </lineage>
</organism>
<protein>
    <submittedName>
        <fullName evidence="6">Thiol oxidoreductase</fullName>
    </submittedName>
</protein>
<accession>A0A9Q3ZN91</accession>
<gene>
    <name evidence="6" type="ORF">KBY27_15805</name>
</gene>
<keyword evidence="2 4" id="KW-0479">Metal-binding</keyword>
<evidence type="ECO:0000256" key="1">
    <source>
        <dbReference type="ARBA" id="ARBA00022617"/>
    </source>
</evidence>
<dbReference type="InterPro" id="IPR036909">
    <property type="entry name" value="Cyt_c-like_dom_sf"/>
</dbReference>
<evidence type="ECO:0000313" key="7">
    <source>
        <dbReference type="Proteomes" id="UP000813672"/>
    </source>
</evidence>
<dbReference type="PIRSF" id="PIRSF028099">
    <property type="entry name" value="DUF1111"/>
    <property type="match status" value="1"/>
</dbReference>
<dbReference type="GO" id="GO:0046872">
    <property type="term" value="F:metal ion binding"/>
    <property type="evidence" value="ECO:0007669"/>
    <property type="project" value="UniProtKB-KW"/>
</dbReference>
<evidence type="ECO:0000313" key="6">
    <source>
        <dbReference type="EMBL" id="MCE8538918.1"/>
    </source>
</evidence>
<dbReference type="GO" id="GO:0020037">
    <property type="term" value="F:heme binding"/>
    <property type="evidence" value="ECO:0007669"/>
    <property type="project" value="InterPro"/>
</dbReference>
<feature type="domain" description="Cytochrome c" evidence="5">
    <location>
        <begin position="366"/>
        <end position="498"/>
    </location>
</feature>
<dbReference type="PANTHER" id="PTHR30600:SF4">
    <property type="entry name" value="CYTOCHROME C DOMAIN-CONTAINING PROTEIN"/>
    <property type="match status" value="1"/>
</dbReference>
<dbReference type="InterPro" id="IPR051395">
    <property type="entry name" value="Cytochrome_c_Peroxidase/MauG"/>
</dbReference>